<dbReference type="RefSeq" id="XP_031386339.1">
    <property type="nucleotide sequence ID" value="XM_031530479.1"/>
</dbReference>
<name>A0A218XXZ9_PUNGR</name>
<dbReference type="GeneID" id="116199896"/>
<feature type="transmembrane region" description="Helical" evidence="1">
    <location>
        <begin position="253"/>
        <end position="278"/>
    </location>
</feature>
<protein>
    <submittedName>
        <fullName evidence="5 6">Uncharacterized protein LOC116199896</fullName>
    </submittedName>
</protein>
<feature type="transmembrane region" description="Helical" evidence="1">
    <location>
        <begin position="290"/>
        <end position="310"/>
    </location>
</feature>
<evidence type="ECO:0000313" key="6">
    <source>
        <dbReference type="RefSeq" id="XP_031386339.1"/>
    </source>
</evidence>
<dbReference type="PANTHER" id="PTHR12242:SF10">
    <property type="entry name" value="TRANSMEMBRANE PROTEIN"/>
    <property type="match status" value="1"/>
</dbReference>
<reference evidence="3" key="1">
    <citation type="journal article" date="2017" name="Plant J.">
        <title>The pomegranate (Punica granatum L.) genome and the genomics of punicalagin biosynthesis.</title>
        <authorList>
            <person name="Qin G."/>
            <person name="Xu C."/>
            <person name="Ming R."/>
            <person name="Tang H."/>
            <person name="Guyot R."/>
            <person name="Kramer E.M."/>
            <person name="Hu Y."/>
            <person name="Yi X."/>
            <person name="Qi Y."/>
            <person name="Xu X."/>
            <person name="Gao Z."/>
            <person name="Pan H."/>
            <person name="Jian J."/>
            <person name="Tian Y."/>
            <person name="Yue Z."/>
            <person name="Xu Y."/>
        </authorList>
    </citation>
    <scope>NUCLEOTIDE SEQUENCE [LARGE SCALE GENOMIC DNA]</scope>
    <source>
        <strain evidence="3">cv. Dabenzi</strain>
    </source>
</reference>
<sequence>MAEDTTSPSYWLNVTFLLCAIIILLPIFLAGFLVWKYEGFNVLRGENRQSNAGFLHKDEPWRTCLKGIRPAWLLGYRVFAFAVLFSLITTNIVLNGGGIFFFYTQWTFALVTVYFALGSTFSICGCFLYRGQTSGDRANNQNLNSEHGTYAPLSLKEKVDVHDVHEASNNEEKSADSESAGFWSYIFQIVYQTAGGAVILTDSVFWLVLYPFVVSSDYRLNFMDVCLHSLNAVFLLGDALLNDMRFPIFRFAYFILWTCIYVVFQWIIHACISLWWPYPFLDLKTPYAPLWYLGVALWHVPCYGIFTLVVRLKRLWLSRSFPGSYRS</sequence>
<keyword evidence="1" id="KW-1133">Transmembrane helix</keyword>
<evidence type="ECO:0000313" key="2">
    <source>
        <dbReference type="EMBL" id="OWM89658.1"/>
    </source>
</evidence>
<keyword evidence="1" id="KW-0812">Transmembrane</keyword>
<reference evidence="5 6" key="4">
    <citation type="submission" date="2025-04" db="UniProtKB">
        <authorList>
            <consortium name="RefSeq"/>
        </authorList>
    </citation>
    <scope>IDENTIFICATION</scope>
    <source>
        <tissue evidence="5 6">Leaf</tissue>
    </source>
</reference>
<dbReference type="PANTHER" id="PTHR12242">
    <property type="entry name" value="OS02G0130600 PROTEIN-RELATED"/>
    <property type="match status" value="1"/>
</dbReference>
<dbReference type="RefSeq" id="XP_031386338.1">
    <property type="nucleotide sequence ID" value="XM_031530478.1"/>
</dbReference>
<dbReference type="OrthoDB" id="419711at2759"/>
<dbReference type="GO" id="GO:0016020">
    <property type="term" value="C:membrane"/>
    <property type="evidence" value="ECO:0007669"/>
    <property type="project" value="TreeGrafter"/>
</dbReference>
<organism evidence="2 3">
    <name type="scientific">Punica granatum</name>
    <name type="common">Pomegranate</name>
    <dbReference type="NCBI Taxonomy" id="22663"/>
    <lineage>
        <taxon>Eukaryota</taxon>
        <taxon>Viridiplantae</taxon>
        <taxon>Streptophyta</taxon>
        <taxon>Embryophyta</taxon>
        <taxon>Tracheophyta</taxon>
        <taxon>Spermatophyta</taxon>
        <taxon>Magnoliopsida</taxon>
        <taxon>eudicotyledons</taxon>
        <taxon>Gunneridae</taxon>
        <taxon>Pentapetalae</taxon>
        <taxon>rosids</taxon>
        <taxon>malvids</taxon>
        <taxon>Myrtales</taxon>
        <taxon>Lythraceae</taxon>
        <taxon>Punica</taxon>
    </lineage>
</organism>
<evidence type="ECO:0000313" key="4">
    <source>
        <dbReference type="Proteomes" id="UP000515151"/>
    </source>
</evidence>
<accession>A0A218XXZ9</accession>
<feature type="transmembrane region" description="Helical" evidence="1">
    <location>
        <begin position="189"/>
        <end position="210"/>
    </location>
</feature>
<feature type="transmembrane region" description="Helical" evidence="1">
    <location>
        <begin position="12"/>
        <end position="35"/>
    </location>
</feature>
<dbReference type="EMBL" id="MTKT01000666">
    <property type="protein sequence ID" value="OWM89658.1"/>
    <property type="molecule type" value="Genomic_DNA"/>
</dbReference>
<reference evidence="2" key="2">
    <citation type="submission" date="2017-06" db="EMBL/GenBank/DDBJ databases">
        <title>The pomegranate genome and the genomics of punicalagin biosynthesis.</title>
        <authorList>
            <person name="Xu C."/>
        </authorList>
    </citation>
    <scope>NUCLEOTIDE SEQUENCE [LARGE SCALE GENOMIC DNA]</scope>
    <source>
        <tissue evidence="2">Fresh leaf</tissue>
    </source>
</reference>
<evidence type="ECO:0000256" key="1">
    <source>
        <dbReference type="SAM" id="Phobius"/>
    </source>
</evidence>
<keyword evidence="4" id="KW-1185">Reference proteome</keyword>
<gene>
    <name evidence="5 6" type="primary">LOC116199896</name>
    <name evidence="2" type="ORF">CDL15_Pgr024406</name>
</gene>
<proteinExistence type="predicted"/>
<keyword evidence="1" id="KW-0472">Membrane</keyword>
<feature type="transmembrane region" description="Helical" evidence="1">
    <location>
        <begin position="108"/>
        <end position="129"/>
    </location>
</feature>
<evidence type="ECO:0000313" key="3">
    <source>
        <dbReference type="Proteomes" id="UP000197138"/>
    </source>
</evidence>
<reference evidence="4" key="3">
    <citation type="journal article" date="2020" name="Plant Biotechnol. J.">
        <title>The pomegranate (Punica granatum L.) draft genome dissects genetic divergence between soft- and hard-seeded cultivars.</title>
        <authorList>
            <person name="Luo X."/>
            <person name="Li H."/>
            <person name="Wu Z."/>
            <person name="Yao W."/>
            <person name="Zhao P."/>
            <person name="Cao D."/>
            <person name="Yu H."/>
            <person name="Li K."/>
            <person name="Poudel K."/>
            <person name="Zhao D."/>
            <person name="Zhang F."/>
            <person name="Xia X."/>
            <person name="Chen L."/>
            <person name="Wang Q."/>
            <person name="Jing D."/>
            <person name="Cao S."/>
        </authorList>
    </citation>
    <scope>NUCLEOTIDE SEQUENCE [LARGE SCALE GENOMIC DNA]</scope>
</reference>
<dbReference type="AlphaFoldDB" id="A0A218XXZ9"/>
<dbReference type="Proteomes" id="UP000197138">
    <property type="component" value="Unassembled WGS sequence"/>
</dbReference>
<feature type="transmembrane region" description="Helical" evidence="1">
    <location>
        <begin position="78"/>
        <end position="102"/>
    </location>
</feature>
<evidence type="ECO:0000313" key="5">
    <source>
        <dbReference type="RefSeq" id="XP_031386338.1"/>
    </source>
</evidence>
<dbReference type="Proteomes" id="UP000515151">
    <property type="component" value="Chromosome 3"/>
</dbReference>